<feature type="transmembrane region" description="Helical" evidence="8">
    <location>
        <begin position="327"/>
        <end position="349"/>
    </location>
</feature>
<feature type="transmembrane region" description="Helical" evidence="8">
    <location>
        <begin position="6"/>
        <end position="23"/>
    </location>
</feature>
<feature type="compositionally biased region" description="Low complexity" evidence="7">
    <location>
        <begin position="273"/>
        <end position="286"/>
    </location>
</feature>
<organism evidence="12 13">
    <name type="scientific">Nesterenkonia xinjiangensis</name>
    <dbReference type="NCBI Taxonomy" id="225327"/>
    <lineage>
        <taxon>Bacteria</taxon>
        <taxon>Bacillati</taxon>
        <taxon>Actinomycetota</taxon>
        <taxon>Actinomycetes</taxon>
        <taxon>Micrococcales</taxon>
        <taxon>Micrococcaceae</taxon>
        <taxon>Nesterenkonia</taxon>
    </lineage>
</organism>
<feature type="domain" description="Concentrative nucleoside transporter C-terminal" evidence="10">
    <location>
        <begin position="302"/>
        <end position="476"/>
    </location>
</feature>
<dbReference type="Pfam" id="PF01773">
    <property type="entry name" value="Nucleos_tra2_N"/>
    <property type="match status" value="1"/>
</dbReference>
<dbReference type="Proteomes" id="UP000535437">
    <property type="component" value="Unassembled WGS sequence"/>
</dbReference>
<feature type="transmembrane region" description="Helical" evidence="8">
    <location>
        <begin position="458"/>
        <end position="479"/>
    </location>
</feature>
<keyword evidence="13" id="KW-1185">Reference proteome</keyword>
<evidence type="ECO:0000256" key="2">
    <source>
        <dbReference type="ARBA" id="ARBA00009033"/>
    </source>
</evidence>
<keyword evidence="3" id="KW-1003">Cell membrane</keyword>
<sequence>MINILWGIMGMTVVLALAILFSVDRRKIKIRTVAIALAIQVFFAVFVLYLPWGQTALGWVTQVVQSVINVSDEGISFLFGGLVEGDAVPFALSVLPVIIFFASLTAVLYHLKVLQFVVRVLGGALQKLLGTSRAESMNAAANIFVGQTEAPLVIRPYIAGMTKSELFAVMVGGLSTVAGSVLVGYAGMGANLEYLIAASFMAAPGALLMAKIIIPAGSFDEIDAAKAERQAGDEAALGGGRYTKDHRTAEAGATGTTSTATATLTEERRTDDGATTGADDGAAPADQGSELRPGQSVAEAAAAVEEEERPRNVIDAAARGAGDGLRLAANVGAMLLAFIALIALINLGIGQVGGLFGAPDLTFEQIMGYVFAPLMWAVGVPWEEAVAAGSFLGQKLVLNEFVAFADFAPQAEGFSVKSQAVITFALTGFANFSSMAILLGGLGGIAKNRRSDIAQLGLRAVLAGTLANLMSASIVGMLLF</sequence>
<reference evidence="12 13" key="1">
    <citation type="submission" date="2020-07" db="EMBL/GenBank/DDBJ databases">
        <title>Sequencing the genomes of 1000 actinobacteria strains.</title>
        <authorList>
            <person name="Klenk H.-P."/>
        </authorList>
    </citation>
    <scope>NUCLEOTIDE SEQUENCE [LARGE SCALE GENOMIC DNA]</scope>
    <source>
        <strain evidence="12 13">DSM 15475</strain>
    </source>
</reference>
<evidence type="ECO:0000313" key="12">
    <source>
        <dbReference type="EMBL" id="NYJ78293.1"/>
    </source>
</evidence>
<evidence type="ECO:0000259" key="11">
    <source>
        <dbReference type="Pfam" id="PF07670"/>
    </source>
</evidence>
<accession>A0A7Z0GM56</accession>
<dbReference type="InterPro" id="IPR002668">
    <property type="entry name" value="CNT_N_dom"/>
</dbReference>
<protein>
    <submittedName>
        <fullName evidence="12">CNT family concentrative nucleoside transporter</fullName>
    </submittedName>
</protein>
<dbReference type="InterPro" id="IPR011642">
    <property type="entry name" value="Gate_dom"/>
</dbReference>
<keyword evidence="5 8" id="KW-1133">Transmembrane helix</keyword>
<evidence type="ECO:0000259" key="9">
    <source>
        <dbReference type="Pfam" id="PF01773"/>
    </source>
</evidence>
<evidence type="ECO:0000256" key="4">
    <source>
        <dbReference type="ARBA" id="ARBA00022692"/>
    </source>
</evidence>
<evidence type="ECO:0000256" key="1">
    <source>
        <dbReference type="ARBA" id="ARBA00004651"/>
    </source>
</evidence>
<evidence type="ECO:0000256" key="7">
    <source>
        <dbReference type="SAM" id="MobiDB-lite"/>
    </source>
</evidence>
<keyword evidence="4 8" id="KW-0812">Transmembrane</keyword>
<proteinExistence type="inferred from homology"/>
<feature type="compositionally biased region" description="Low complexity" evidence="7">
    <location>
        <begin position="250"/>
        <end position="264"/>
    </location>
</feature>
<dbReference type="AlphaFoldDB" id="A0A7Z0GM56"/>
<dbReference type="RefSeq" id="WP_343047496.1">
    <property type="nucleotide sequence ID" value="NZ_JACCFY010000001.1"/>
</dbReference>
<comment type="subcellular location">
    <subcellularLocation>
        <location evidence="1">Cell membrane</location>
        <topology evidence="1">Multi-pass membrane protein</topology>
    </subcellularLocation>
</comment>
<feature type="transmembrane region" description="Helical" evidence="8">
    <location>
        <begin position="87"/>
        <end position="109"/>
    </location>
</feature>
<evidence type="ECO:0000259" key="10">
    <source>
        <dbReference type="Pfam" id="PF07662"/>
    </source>
</evidence>
<feature type="transmembrane region" description="Helical" evidence="8">
    <location>
        <begin position="194"/>
        <end position="214"/>
    </location>
</feature>
<dbReference type="Pfam" id="PF07670">
    <property type="entry name" value="Gate"/>
    <property type="match status" value="1"/>
</dbReference>
<dbReference type="InterPro" id="IPR008276">
    <property type="entry name" value="C_nuclsd_transpt"/>
</dbReference>
<feature type="transmembrane region" description="Helical" evidence="8">
    <location>
        <begin position="166"/>
        <end position="188"/>
    </location>
</feature>
<evidence type="ECO:0000256" key="5">
    <source>
        <dbReference type="ARBA" id="ARBA00022989"/>
    </source>
</evidence>
<dbReference type="InterPro" id="IPR011657">
    <property type="entry name" value="CNT_C_dom"/>
</dbReference>
<name>A0A7Z0GM56_9MICC</name>
<feature type="domain" description="Nucleoside transporter/FeoB GTPase Gate" evidence="11">
    <location>
        <begin position="92"/>
        <end position="190"/>
    </location>
</feature>
<evidence type="ECO:0000256" key="3">
    <source>
        <dbReference type="ARBA" id="ARBA00022475"/>
    </source>
</evidence>
<feature type="region of interest" description="Disordered" evidence="7">
    <location>
        <begin position="236"/>
        <end position="296"/>
    </location>
</feature>
<evidence type="ECO:0000256" key="6">
    <source>
        <dbReference type="ARBA" id="ARBA00023136"/>
    </source>
</evidence>
<dbReference type="PANTHER" id="PTHR10590:SF4">
    <property type="entry name" value="SOLUTE CARRIER FAMILY 28 MEMBER 3"/>
    <property type="match status" value="1"/>
</dbReference>
<dbReference type="GO" id="GO:0005337">
    <property type="term" value="F:nucleoside transmembrane transporter activity"/>
    <property type="evidence" value="ECO:0007669"/>
    <property type="project" value="InterPro"/>
</dbReference>
<feature type="transmembrane region" description="Helical" evidence="8">
    <location>
        <begin position="421"/>
        <end position="446"/>
    </location>
</feature>
<dbReference type="GO" id="GO:0015293">
    <property type="term" value="F:symporter activity"/>
    <property type="evidence" value="ECO:0007669"/>
    <property type="project" value="TreeGrafter"/>
</dbReference>
<gene>
    <name evidence="12" type="ORF">HNR09_001704</name>
</gene>
<keyword evidence="6 8" id="KW-0472">Membrane</keyword>
<dbReference type="GO" id="GO:0005886">
    <property type="term" value="C:plasma membrane"/>
    <property type="evidence" value="ECO:0007669"/>
    <property type="project" value="UniProtKB-SubCell"/>
</dbReference>
<dbReference type="PANTHER" id="PTHR10590">
    <property type="entry name" value="SODIUM/NUCLEOSIDE COTRANSPORTER"/>
    <property type="match status" value="1"/>
</dbReference>
<evidence type="ECO:0000256" key="8">
    <source>
        <dbReference type="SAM" id="Phobius"/>
    </source>
</evidence>
<feature type="transmembrane region" description="Helical" evidence="8">
    <location>
        <begin position="30"/>
        <end position="52"/>
    </location>
</feature>
<evidence type="ECO:0000313" key="13">
    <source>
        <dbReference type="Proteomes" id="UP000535437"/>
    </source>
</evidence>
<comment type="caution">
    <text evidence="12">The sequence shown here is derived from an EMBL/GenBank/DDBJ whole genome shotgun (WGS) entry which is preliminary data.</text>
</comment>
<dbReference type="Pfam" id="PF07662">
    <property type="entry name" value="Nucleos_tra2_C"/>
    <property type="match status" value="1"/>
</dbReference>
<dbReference type="EMBL" id="JACCFY010000001">
    <property type="protein sequence ID" value="NYJ78293.1"/>
    <property type="molecule type" value="Genomic_DNA"/>
</dbReference>
<comment type="similarity">
    <text evidence="2">Belongs to the concentrative nucleoside transporter (CNT) (TC 2.A.41) family.</text>
</comment>
<feature type="domain" description="Concentrative nucleoside transporter N-terminal" evidence="9">
    <location>
        <begin position="9"/>
        <end position="82"/>
    </location>
</feature>